<comment type="similarity">
    <text evidence="3">Belongs to the RimP family.</text>
</comment>
<dbReference type="SUPFAM" id="SSF75420">
    <property type="entry name" value="YhbC-like, N-terminal domain"/>
    <property type="match status" value="1"/>
</dbReference>
<feature type="domain" description="Ribosome maturation factor RimP N-terminal" evidence="4">
    <location>
        <begin position="11"/>
        <end position="75"/>
    </location>
</feature>
<keyword evidence="1 3" id="KW-0963">Cytoplasm</keyword>
<comment type="function">
    <text evidence="3">Required for maturation of 30S ribosomal subunits.</text>
</comment>
<reference evidence="7" key="2">
    <citation type="journal article" date="2011" name="Stand. Genomic Sci.">
        <title>Complete genome sequence of Weeksella virosa type strain (9751T).</title>
        <authorList>
            <person name="Lang E."/>
            <person name="Teshima H."/>
            <person name="Lucas S."/>
            <person name="Lapidus A."/>
            <person name="Hammon N."/>
            <person name="Deshpande S."/>
            <person name="Nolan M."/>
            <person name="Cheng J."/>
            <person name="Pitluck S."/>
            <person name="Liolios K."/>
            <person name="Pagani I."/>
            <person name="Mikhailova N."/>
            <person name="Ivanova N."/>
            <person name="Mavromatis K."/>
            <person name="Pati A."/>
            <person name="Tapia R."/>
            <person name="Han C."/>
            <person name="Goodwin L."/>
            <person name="Chen A."/>
            <person name="Palaniappan K."/>
            <person name="Land M."/>
            <person name="Hauser L."/>
            <person name="Chang Y."/>
            <person name="Jeffries C."/>
            <person name="Brambilla E."/>
            <person name="Kopitz M."/>
            <person name="Rohde M."/>
            <person name="Goker M."/>
            <person name="Tindall B."/>
            <person name="Detter J."/>
            <person name="Woyke T."/>
            <person name="Bristow J."/>
            <person name="Eisen J."/>
            <person name="Markowitz V."/>
            <person name="Hugenholtz P."/>
            <person name="Klenk H."/>
            <person name="Kyrpides N."/>
        </authorList>
    </citation>
    <scope>NUCLEOTIDE SEQUENCE [LARGE SCALE GENOMIC DNA]</scope>
    <source>
        <strain evidence="7">ATCC 43766 / DSM 16922 / JCM 21250 / NBRC 16016 / NCTC 11634 / CL345/78</strain>
    </source>
</reference>
<dbReference type="GO" id="GO:0042274">
    <property type="term" value="P:ribosomal small subunit biogenesis"/>
    <property type="evidence" value="ECO:0007669"/>
    <property type="project" value="UniProtKB-UniRule"/>
</dbReference>
<reference evidence="6 7" key="1">
    <citation type="journal article" date="2011" name="Stand. Genomic Sci.">
        <title>Complete genome sequence of Weeksella virosa type strain (9751).</title>
        <authorList>
            <person name="Lang E."/>
            <person name="Teshima H."/>
            <person name="Lucas S."/>
            <person name="Lapidus A."/>
            <person name="Hammon N."/>
            <person name="Deshpande S."/>
            <person name="Nolan M."/>
            <person name="Cheng J.F."/>
            <person name="Pitluck S."/>
            <person name="Liolios K."/>
            <person name="Pagani I."/>
            <person name="Mikhailova N."/>
            <person name="Ivanova N."/>
            <person name="Mavromatis K."/>
            <person name="Pati A."/>
            <person name="Tapia R."/>
            <person name="Han C."/>
            <person name="Goodwin L."/>
            <person name="Chen A."/>
            <person name="Palaniappan K."/>
            <person name="Land M."/>
            <person name="Hauser L."/>
            <person name="Chang Y.J."/>
            <person name="Jeffries C.D."/>
            <person name="Brambilla E.M."/>
            <person name="Kopitz M."/>
            <person name="Rohde M."/>
            <person name="Goker M."/>
            <person name="Tindall B.J."/>
            <person name="Detter J.C."/>
            <person name="Woyke T."/>
            <person name="Bristow J."/>
            <person name="Eisen J.A."/>
            <person name="Markowitz V."/>
            <person name="Hugenholtz P."/>
            <person name="Klenk H.P."/>
            <person name="Kyrpides N.C."/>
        </authorList>
    </citation>
    <scope>NUCLEOTIDE SEQUENCE [LARGE SCALE GENOMIC DNA]</scope>
    <source>
        <strain evidence="7">ATCC 43766 / DSM 16922 / JCM 21250 / NBRC 16016 / NCTC 11634 / CL345/78</strain>
    </source>
</reference>
<protein>
    <recommendedName>
        <fullName evidence="3">Ribosome maturation factor RimP</fullName>
    </recommendedName>
</protein>
<evidence type="ECO:0000256" key="2">
    <source>
        <dbReference type="ARBA" id="ARBA00022517"/>
    </source>
</evidence>
<comment type="subcellular location">
    <subcellularLocation>
        <location evidence="3">Cytoplasm</location>
    </subcellularLocation>
</comment>
<evidence type="ECO:0000313" key="7">
    <source>
        <dbReference type="Proteomes" id="UP000008641"/>
    </source>
</evidence>
<evidence type="ECO:0000313" key="6">
    <source>
        <dbReference type="EMBL" id="ADX68004.1"/>
    </source>
</evidence>
<organism evidence="6 7">
    <name type="scientific">Weeksella virosa (strain ATCC 43766 / DSM 16922 / JCM 21250 / CCUG 30538 / CDC 9751 / IAM 14551 / NBRC 16016 / NCTC 11634 / CL345/78)</name>
    <dbReference type="NCBI Taxonomy" id="865938"/>
    <lineage>
        <taxon>Bacteria</taxon>
        <taxon>Pseudomonadati</taxon>
        <taxon>Bacteroidota</taxon>
        <taxon>Flavobacteriia</taxon>
        <taxon>Flavobacteriales</taxon>
        <taxon>Weeksellaceae</taxon>
        <taxon>Weeksella</taxon>
    </lineage>
</organism>
<keyword evidence="7" id="KW-1185">Reference proteome</keyword>
<dbReference type="eggNOG" id="COG0779">
    <property type="taxonomic scope" value="Bacteria"/>
</dbReference>
<dbReference type="NCBIfam" id="NF002531">
    <property type="entry name" value="PRK02001.1"/>
    <property type="match status" value="1"/>
</dbReference>
<dbReference type="HOGENOM" id="CLU_070525_3_1_10"/>
<dbReference type="InterPro" id="IPR028989">
    <property type="entry name" value="RimP_N"/>
</dbReference>
<evidence type="ECO:0000259" key="5">
    <source>
        <dbReference type="Pfam" id="PF17384"/>
    </source>
</evidence>
<dbReference type="InterPro" id="IPR028998">
    <property type="entry name" value="RimP_C"/>
</dbReference>
<keyword evidence="2 3" id="KW-0690">Ribosome biogenesis</keyword>
<evidence type="ECO:0000256" key="1">
    <source>
        <dbReference type="ARBA" id="ARBA00022490"/>
    </source>
</evidence>
<name>F0NXL4_WEEVC</name>
<dbReference type="KEGG" id="wvi:Weevi_1300"/>
<dbReference type="RefSeq" id="WP_013598394.1">
    <property type="nucleotide sequence ID" value="NC_015144.1"/>
</dbReference>
<dbReference type="HAMAP" id="MF_01077">
    <property type="entry name" value="RimP"/>
    <property type="match status" value="1"/>
</dbReference>
<dbReference type="PANTHER" id="PTHR33867:SF1">
    <property type="entry name" value="RIBOSOME MATURATION FACTOR RIMP"/>
    <property type="match status" value="1"/>
</dbReference>
<dbReference type="OrthoDB" id="9789702at2"/>
<dbReference type="EMBL" id="CP002455">
    <property type="protein sequence ID" value="ADX68004.1"/>
    <property type="molecule type" value="Genomic_DNA"/>
</dbReference>
<dbReference type="STRING" id="865938.Weevi_1300"/>
<dbReference type="Gene3D" id="3.30.300.70">
    <property type="entry name" value="RimP-like superfamily, N-terminal"/>
    <property type="match status" value="1"/>
</dbReference>
<dbReference type="AlphaFoldDB" id="F0NXL4"/>
<proteinExistence type="inferred from homology"/>
<accession>F0NXL4</accession>
<evidence type="ECO:0000256" key="3">
    <source>
        <dbReference type="HAMAP-Rule" id="MF_01077"/>
    </source>
</evidence>
<dbReference type="InterPro" id="IPR003728">
    <property type="entry name" value="Ribosome_maturation_RimP"/>
</dbReference>
<dbReference type="GO" id="GO:0005737">
    <property type="term" value="C:cytoplasm"/>
    <property type="evidence" value="ECO:0007669"/>
    <property type="project" value="UniProtKB-SubCell"/>
</dbReference>
<evidence type="ECO:0000259" key="4">
    <source>
        <dbReference type="Pfam" id="PF02576"/>
    </source>
</evidence>
<feature type="domain" description="Ribosome maturation factor RimP C-terminal" evidence="5">
    <location>
        <begin position="80"/>
        <end position="154"/>
    </location>
</feature>
<gene>
    <name evidence="3" type="primary">rimP</name>
    <name evidence="6" type="ordered locus">Weevi_1300</name>
</gene>
<dbReference type="PANTHER" id="PTHR33867">
    <property type="entry name" value="RIBOSOME MATURATION FACTOR RIMP"/>
    <property type="match status" value="1"/>
</dbReference>
<dbReference type="Proteomes" id="UP000008641">
    <property type="component" value="Chromosome"/>
</dbReference>
<dbReference type="InterPro" id="IPR035956">
    <property type="entry name" value="RimP_N_sf"/>
</dbReference>
<sequence length="155" mass="17720">MDIAKVKRLIDEAIEENPTLFLVDWKVTPDNKIFILADGDQGLPIEEIVRISRHVEHNLNREECDFALEVSSPGLSTPLSMPRQYKKNIGRQISITLIDGKVLEGEIVEANEEAVELFWETREPKPVGKGKITVEHQEEFHYDTIQKAVIVVNFQ</sequence>
<dbReference type="Pfam" id="PF17384">
    <property type="entry name" value="DUF150_C"/>
    <property type="match status" value="1"/>
</dbReference>
<dbReference type="Pfam" id="PF02576">
    <property type="entry name" value="RimP_N"/>
    <property type="match status" value="1"/>
</dbReference>